<evidence type="ECO:0000259" key="1">
    <source>
        <dbReference type="Pfam" id="PF07992"/>
    </source>
</evidence>
<dbReference type="Pfam" id="PF07992">
    <property type="entry name" value="Pyr_redox_2"/>
    <property type="match status" value="1"/>
</dbReference>
<dbReference type="Proteomes" id="UP001556367">
    <property type="component" value="Unassembled WGS sequence"/>
</dbReference>
<dbReference type="InterPro" id="IPR023753">
    <property type="entry name" value="FAD/NAD-binding_dom"/>
</dbReference>
<accession>A0ABR3JXT2</accession>
<sequence>MSERTTTFVDKVVVFSQIAGLIVQLLAKKIVEGTYTTITRLTYKPPVSKTYINDAETHNIVILGASFAGYELTRLLTQCLPSGYRIVLVERNDSLHDCWLFPRLSALKGSELEPKAFIPYGGYIRSAREGMVEWVRSEAQSVEYTALDSDDPKDVDIAGYVHFNDGLPRLPFAFLVAAIGVPNPAPSRTNLTDTSSSISLLKLYQDAIEAARRIILVGGGAVGVQLATDIKSVYPEKSVTLVHSREHLLGRFGIKLHYAAMEALEELGVDVVLSERLDLPTEATLDVPKLLSSKLTLKDGRVLEYDLLIPTVGATPPSSADALLPSLSSDLHGPYLPVRPTLQIVGVPAKAPISDRVFAIGDVCDPPFPVAKMGRAALAHGVTVRDNILALIKAKGGKHKTLSEYRPEPVESAIKLNLGIGRAALWCPGPGGRSVVMKSTKEPKDLRVDKFRWFLGVRNSGNIDAMATATRAKSEGGVAPSLK</sequence>
<feature type="domain" description="FAD/NAD(P)-binding" evidence="1">
    <location>
        <begin position="59"/>
        <end position="370"/>
    </location>
</feature>
<dbReference type="Gene3D" id="3.50.50.100">
    <property type="match status" value="1"/>
</dbReference>
<dbReference type="SUPFAM" id="SSF51905">
    <property type="entry name" value="FAD/NAD(P)-binding domain"/>
    <property type="match status" value="1"/>
</dbReference>
<keyword evidence="3" id="KW-1185">Reference proteome</keyword>
<dbReference type="PANTHER" id="PTHR43735:SF5">
    <property type="entry name" value="FAD_NAD(P)-BINDING DOMAIN-CONTAINING PROTEIN"/>
    <property type="match status" value="1"/>
</dbReference>
<name>A0ABR3JXT2_9AGAR</name>
<reference evidence="3" key="1">
    <citation type="submission" date="2024-06" db="EMBL/GenBank/DDBJ databases">
        <title>Multi-omics analyses provide insights into the biosynthesis of the anticancer antibiotic pleurotin in Hohenbuehelia grisea.</title>
        <authorList>
            <person name="Weaver J.A."/>
            <person name="Alberti F."/>
        </authorList>
    </citation>
    <scope>NUCLEOTIDE SEQUENCE [LARGE SCALE GENOMIC DNA]</scope>
    <source>
        <strain evidence="3">T-177</strain>
    </source>
</reference>
<dbReference type="PANTHER" id="PTHR43735">
    <property type="entry name" value="APOPTOSIS-INDUCING FACTOR 1"/>
    <property type="match status" value="1"/>
</dbReference>
<dbReference type="EMBL" id="JASNQZ010000002">
    <property type="protein sequence ID" value="KAL0960113.1"/>
    <property type="molecule type" value="Genomic_DNA"/>
</dbReference>
<evidence type="ECO:0000313" key="2">
    <source>
        <dbReference type="EMBL" id="KAL0960113.1"/>
    </source>
</evidence>
<organism evidence="2 3">
    <name type="scientific">Hohenbuehelia grisea</name>
    <dbReference type="NCBI Taxonomy" id="104357"/>
    <lineage>
        <taxon>Eukaryota</taxon>
        <taxon>Fungi</taxon>
        <taxon>Dikarya</taxon>
        <taxon>Basidiomycota</taxon>
        <taxon>Agaricomycotina</taxon>
        <taxon>Agaricomycetes</taxon>
        <taxon>Agaricomycetidae</taxon>
        <taxon>Agaricales</taxon>
        <taxon>Pleurotineae</taxon>
        <taxon>Pleurotaceae</taxon>
        <taxon>Hohenbuehelia</taxon>
    </lineage>
</organism>
<proteinExistence type="predicted"/>
<dbReference type="InterPro" id="IPR036188">
    <property type="entry name" value="FAD/NAD-bd_sf"/>
</dbReference>
<comment type="caution">
    <text evidence="2">The sequence shown here is derived from an EMBL/GenBank/DDBJ whole genome shotgun (WGS) entry which is preliminary data.</text>
</comment>
<protein>
    <recommendedName>
        <fullName evidence="1">FAD/NAD(P)-binding domain-containing protein</fullName>
    </recommendedName>
</protein>
<evidence type="ECO:0000313" key="3">
    <source>
        <dbReference type="Proteomes" id="UP001556367"/>
    </source>
</evidence>
<gene>
    <name evidence="2" type="ORF">HGRIS_011755</name>
</gene>
<dbReference type="PRINTS" id="PR00411">
    <property type="entry name" value="PNDRDTASEI"/>
</dbReference>